<protein>
    <recommendedName>
        <fullName evidence="7">Gamma-glutamyl phosphate reductase</fullName>
        <shortName evidence="7">GPR</shortName>
        <ecNumber evidence="7">1.2.1.41</ecNumber>
    </recommendedName>
    <alternativeName>
        <fullName evidence="7">Glutamate-5-semialdehyde dehydrogenase</fullName>
    </alternativeName>
    <alternativeName>
        <fullName evidence="7">Glutamyl-gamma-semialdehyde dehydrogenase</fullName>
        <shortName evidence="7">GSA dehydrogenase</shortName>
    </alternativeName>
</protein>
<dbReference type="InterPro" id="IPR015590">
    <property type="entry name" value="Aldehyde_DH_dom"/>
</dbReference>
<name>A0AA37TQZ2_9GAMM</name>
<dbReference type="Proteomes" id="UP001157439">
    <property type="component" value="Unassembled WGS sequence"/>
</dbReference>
<keyword evidence="5 7" id="KW-0560">Oxidoreductase</keyword>
<dbReference type="GO" id="GO:0050661">
    <property type="term" value="F:NADP binding"/>
    <property type="evidence" value="ECO:0007669"/>
    <property type="project" value="InterPro"/>
</dbReference>
<sequence length="417" mass="45283">MTDLLTIGRNAKQASQQLSQLSSSQKNTLLQAIAQQLKQHQDSILAANEQDMKAAKSQGLTHAMLDRLLLNHERLQGIINDIDNVIALADPIGNETENRLLANGLELKKRSIPLGVLGVIYEARPNVTVDISVLALKAGNAAILRGGRETRLTNLALLHAIECALTEQGVAKAAIQLISDPNRALVGELLRLDQYVDMIIPRGGPKLQQLCLEQATIPVITGGIGICHLYLDKHADFDKSLAVIVNAKVQRPTVCNALDTLLIHSDIDTNTMASMLAELERQQVQLKVCERVAQRLPAYAQHKATAVDFDQEWLSLVLGVKLVDDVDAAIEHISQHSSGHSEAILSDDNDTINRFVDSVQSAAVYVNASTRFTDGAEFGLGAEVAVSTQKLHARGPMGLEALTSYKWIANGNYTPRS</sequence>
<comment type="catalytic activity">
    <reaction evidence="6 7">
        <text>L-glutamate 5-semialdehyde + phosphate + NADP(+) = L-glutamyl 5-phosphate + NADPH + H(+)</text>
        <dbReference type="Rhea" id="RHEA:19541"/>
        <dbReference type="ChEBI" id="CHEBI:15378"/>
        <dbReference type="ChEBI" id="CHEBI:43474"/>
        <dbReference type="ChEBI" id="CHEBI:57783"/>
        <dbReference type="ChEBI" id="CHEBI:58066"/>
        <dbReference type="ChEBI" id="CHEBI:58274"/>
        <dbReference type="ChEBI" id="CHEBI:58349"/>
        <dbReference type="EC" id="1.2.1.41"/>
    </reaction>
</comment>
<evidence type="ECO:0000313" key="11">
    <source>
        <dbReference type="Proteomes" id="UP001157439"/>
    </source>
</evidence>
<dbReference type="EMBL" id="BSPO01000003">
    <property type="protein sequence ID" value="GLS84015.1"/>
    <property type="molecule type" value="Genomic_DNA"/>
</dbReference>
<dbReference type="InterPro" id="IPR020593">
    <property type="entry name" value="G-glutamylP_reductase_CS"/>
</dbReference>
<comment type="function">
    <text evidence="7">Catalyzes the NADPH-dependent reduction of L-glutamate 5-phosphate into L-glutamate 5-semialdehyde and phosphate. The product spontaneously undergoes cyclization to form 1-pyrroline-5-carboxylate.</text>
</comment>
<dbReference type="PIRSF" id="PIRSF000151">
    <property type="entry name" value="GPR"/>
    <property type="match status" value="1"/>
</dbReference>
<evidence type="ECO:0000259" key="8">
    <source>
        <dbReference type="Pfam" id="PF00171"/>
    </source>
</evidence>
<dbReference type="HAMAP" id="MF_00412">
    <property type="entry name" value="ProA"/>
    <property type="match status" value="1"/>
</dbReference>
<dbReference type="PANTHER" id="PTHR11063">
    <property type="entry name" value="GLUTAMATE SEMIALDEHYDE DEHYDROGENASE"/>
    <property type="match status" value="1"/>
</dbReference>
<dbReference type="EC" id="1.2.1.41" evidence="7"/>
<feature type="domain" description="Aldehyde dehydrogenase" evidence="8">
    <location>
        <begin position="9"/>
        <end position="284"/>
    </location>
</feature>
<dbReference type="RefSeq" id="WP_095498492.1">
    <property type="nucleotide sequence ID" value="NZ_BSPO01000003.1"/>
</dbReference>
<reference evidence="9" key="2">
    <citation type="submission" date="2023-01" db="EMBL/GenBank/DDBJ databases">
        <title>Draft genome sequence of Paraferrimonas haliotis strain NBRC 112785.</title>
        <authorList>
            <person name="Sun Q."/>
            <person name="Mori K."/>
        </authorList>
    </citation>
    <scope>NUCLEOTIDE SEQUENCE</scope>
    <source>
        <strain evidence="9">NBRC 112785</strain>
    </source>
</reference>
<evidence type="ECO:0000313" key="9">
    <source>
        <dbReference type="EMBL" id="GLS83888.1"/>
    </source>
</evidence>
<dbReference type="Gene3D" id="3.40.605.10">
    <property type="entry name" value="Aldehyde Dehydrogenase, Chain A, domain 1"/>
    <property type="match status" value="1"/>
</dbReference>
<keyword evidence="2 7" id="KW-0028">Amino-acid biosynthesis</keyword>
<evidence type="ECO:0000256" key="5">
    <source>
        <dbReference type="ARBA" id="ARBA00023002"/>
    </source>
</evidence>
<dbReference type="InterPro" id="IPR016163">
    <property type="entry name" value="Ald_DH_C"/>
</dbReference>
<dbReference type="InterPro" id="IPR012134">
    <property type="entry name" value="Glu-5-SA_DH"/>
</dbReference>
<dbReference type="GO" id="GO:0005737">
    <property type="term" value="C:cytoplasm"/>
    <property type="evidence" value="ECO:0007669"/>
    <property type="project" value="UniProtKB-SubCell"/>
</dbReference>
<gene>
    <name evidence="9" type="primary">proA_1</name>
    <name evidence="7" type="synonym">proA</name>
    <name evidence="10" type="synonym">proA_2</name>
    <name evidence="9" type="ORF">GCM10007894_18650</name>
    <name evidence="10" type="ORF">GCM10007894_19920</name>
</gene>
<dbReference type="InterPro" id="IPR016161">
    <property type="entry name" value="Ald_DH/histidinol_DH"/>
</dbReference>
<dbReference type="Pfam" id="PF00171">
    <property type="entry name" value="Aldedh"/>
    <property type="match status" value="1"/>
</dbReference>
<comment type="caution">
    <text evidence="9">The sequence shown here is derived from an EMBL/GenBank/DDBJ whole genome shotgun (WGS) entry which is preliminary data.</text>
</comment>
<proteinExistence type="inferred from homology"/>
<evidence type="ECO:0000256" key="3">
    <source>
        <dbReference type="ARBA" id="ARBA00022650"/>
    </source>
</evidence>
<comment type="similarity">
    <text evidence="7">Belongs to the gamma-glutamyl phosphate reductase family.</text>
</comment>
<dbReference type="SUPFAM" id="SSF53720">
    <property type="entry name" value="ALDH-like"/>
    <property type="match status" value="1"/>
</dbReference>
<dbReference type="PANTHER" id="PTHR11063:SF8">
    <property type="entry name" value="DELTA-1-PYRROLINE-5-CARBOXYLATE SYNTHASE"/>
    <property type="match status" value="1"/>
</dbReference>
<dbReference type="AlphaFoldDB" id="A0AA37TQZ2"/>
<evidence type="ECO:0000256" key="4">
    <source>
        <dbReference type="ARBA" id="ARBA00022857"/>
    </source>
</evidence>
<dbReference type="NCBIfam" id="NF001221">
    <property type="entry name" value="PRK00197.1"/>
    <property type="match status" value="1"/>
</dbReference>
<dbReference type="InterPro" id="IPR000965">
    <property type="entry name" value="GPR_dom"/>
</dbReference>
<dbReference type="InterPro" id="IPR016162">
    <property type="entry name" value="Ald_DH_N"/>
</dbReference>
<evidence type="ECO:0000256" key="2">
    <source>
        <dbReference type="ARBA" id="ARBA00022605"/>
    </source>
</evidence>
<dbReference type="FunFam" id="3.40.309.10:FF:000006">
    <property type="entry name" value="Gamma-glutamyl phosphate reductase"/>
    <property type="match status" value="1"/>
</dbReference>
<dbReference type="NCBIfam" id="TIGR00407">
    <property type="entry name" value="proA"/>
    <property type="match status" value="1"/>
</dbReference>
<evidence type="ECO:0000256" key="6">
    <source>
        <dbReference type="ARBA" id="ARBA00049024"/>
    </source>
</evidence>
<dbReference type="CDD" id="cd07079">
    <property type="entry name" value="ALDH_F18-19_ProA-GPR"/>
    <property type="match status" value="1"/>
</dbReference>
<keyword evidence="4 7" id="KW-0521">NADP</keyword>
<evidence type="ECO:0000256" key="7">
    <source>
        <dbReference type="HAMAP-Rule" id="MF_00412"/>
    </source>
</evidence>
<comment type="subcellular location">
    <subcellularLocation>
        <location evidence="7">Cytoplasm</location>
    </subcellularLocation>
</comment>
<keyword evidence="3 7" id="KW-0641">Proline biosynthesis</keyword>
<reference evidence="9 11" key="1">
    <citation type="journal article" date="2014" name="Int. J. Syst. Evol. Microbiol.">
        <title>Complete genome sequence of Corynebacterium casei LMG S-19264T (=DSM 44701T), isolated from a smear-ripened cheese.</title>
        <authorList>
            <consortium name="US DOE Joint Genome Institute (JGI-PGF)"/>
            <person name="Walter F."/>
            <person name="Albersmeier A."/>
            <person name="Kalinowski J."/>
            <person name="Ruckert C."/>
        </authorList>
    </citation>
    <scope>NUCLEOTIDE SEQUENCE [LARGE SCALE GENOMIC DNA]</scope>
    <source>
        <strain evidence="9 11">NBRC 112785</strain>
    </source>
</reference>
<evidence type="ECO:0000256" key="1">
    <source>
        <dbReference type="ARBA" id="ARBA00004985"/>
    </source>
</evidence>
<keyword evidence="11" id="KW-1185">Reference proteome</keyword>
<keyword evidence="7" id="KW-0963">Cytoplasm</keyword>
<dbReference type="Gene3D" id="3.40.309.10">
    <property type="entry name" value="Aldehyde Dehydrogenase, Chain A, domain 2"/>
    <property type="match status" value="1"/>
</dbReference>
<dbReference type="GO" id="GO:0004350">
    <property type="term" value="F:glutamate-5-semialdehyde dehydrogenase activity"/>
    <property type="evidence" value="ECO:0007669"/>
    <property type="project" value="UniProtKB-UniRule"/>
</dbReference>
<dbReference type="GO" id="GO:0055129">
    <property type="term" value="P:L-proline biosynthetic process"/>
    <property type="evidence" value="ECO:0007669"/>
    <property type="project" value="UniProtKB-UniRule"/>
</dbReference>
<dbReference type="EMBL" id="BSPO01000003">
    <property type="protein sequence ID" value="GLS83888.1"/>
    <property type="molecule type" value="Genomic_DNA"/>
</dbReference>
<organism evidence="9 11">
    <name type="scientific">Paraferrimonas haliotis</name>
    <dbReference type="NCBI Taxonomy" id="2013866"/>
    <lineage>
        <taxon>Bacteria</taxon>
        <taxon>Pseudomonadati</taxon>
        <taxon>Pseudomonadota</taxon>
        <taxon>Gammaproteobacteria</taxon>
        <taxon>Alteromonadales</taxon>
        <taxon>Ferrimonadaceae</taxon>
        <taxon>Paraferrimonas</taxon>
    </lineage>
</organism>
<accession>A0AA37TQZ2</accession>
<dbReference type="PROSITE" id="PS01223">
    <property type="entry name" value="PROA"/>
    <property type="match status" value="1"/>
</dbReference>
<comment type="pathway">
    <text evidence="1 7">Amino-acid biosynthesis; L-proline biosynthesis; L-glutamate 5-semialdehyde from L-glutamate: step 2/2.</text>
</comment>
<evidence type="ECO:0000313" key="10">
    <source>
        <dbReference type="EMBL" id="GLS84015.1"/>
    </source>
</evidence>